<dbReference type="InterPro" id="IPR036396">
    <property type="entry name" value="Cyt_P450_sf"/>
</dbReference>
<feature type="compositionally biased region" description="Polar residues" evidence="9">
    <location>
        <begin position="16"/>
        <end position="25"/>
    </location>
</feature>
<comment type="caution">
    <text evidence="12">The sequence shown here is derived from an EMBL/GenBank/DDBJ whole genome shotgun (WGS) entry which is preliminary data.</text>
</comment>
<name>A0ABQ8BRB9_BRANA</name>
<feature type="region of interest" description="Disordered" evidence="9">
    <location>
        <begin position="1"/>
        <end position="135"/>
    </location>
</feature>
<comment type="subcellular location">
    <subcellularLocation>
        <location evidence="1">Membrane</location>
        <topology evidence="1">Single-pass membrane protein</topology>
    </subcellularLocation>
</comment>
<keyword evidence="7" id="KW-0408">Iron</keyword>
<dbReference type="Proteomes" id="UP000824890">
    <property type="component" value="Unassembled WGS sequence"/>
</dbReference>
<evidence type="ECO:0000313" key="13">
    <source>
        <dbReference type="Proteomes" id="UP000824890"/>
    </source>
</evidence>
<evidence type="ECO:0000256" key="1">
    <source>
        <dbReference type="ARBA" id="ARBA00004167"/>
    </source>
</evidence>
<proteinExistence type="inferred from homology"/>
<evidence type="ECO:0000256" key="6">
    <source>
        <dbReference type="ARBA" id="ARBA00022989"/>
    </source>
</evidence>
<dbReference type="PANTHER" id="PTHR24286:SF159">
    <property type="entry name" value="CYTOCHROME P450, FAMILY 724, SUBFAMILY A, POLYPEPTIDE 1"/>
    <property type="match status" value="1"/>
</dbReference>
<evidence type="ECO:0000313" key="12">
    <source>
        <dbReference type="EMBL" id="KAH0907365.1"/>
    </source>
</evidence>
<keyword evidence="8" id="KW-0175">Coiled coil</keyword>
<dbReference type="InterPro" id="IPR002156">
    <property type="entry name" value="RNaseH_domain"/>
</dbReference>
<evidence type="ECO:0000256" key="10">
    <source>
        <dbReference type="SAM" id="Phobius"/>
    </source>
</evidence>
<feature type="compositionally biased region" description="Basic and acidic residues" evidence="9">
    <location>
        <begin position="29"/>
        <end position="51"/>
    </location>
</feature>
<feature type="compositionally biased region" description="Basic and acidic residues" evidence="9">
    <location>
        <begin position="111"/>
        <end position="121"/>
    </location>
</feature>
<gene>
    <name evidence="12" type="ORF">HID58_039192</name>
</gene>
<keyword evidence="10" id="KW-0472">Membrane</keyword>
<keyword evidence="4 10" id="KW-0812">Transmembrane</keyword>
<keyword evidence="6 10" id="KW-1133">Transmembrane helix</keyword>
<evidence type="ECO:0000256" key="8">
    <source>
        <dbReference type="SAM" id="Coils"/>
    </source>
</evidence>
<feature type="compositionally biased region" description="Low complexity" evidence="9">
    <location>
        <begin position="315"/>
        <end position="326"/>
    </location>
</feature>
<feature type="coiled-coil region" evidence="8">
    <location>
        <begin position="711"/>
        <end position="739"/>
    </location>
</feature>
<dbReference type="PANTHER" id="PTHR24286">
    <property type="entry name" value="CYTOCHROME P450 26"/>
    <property type="match status" value="1"/>
</dbReference>
<dbReference type="InterPro" id="IPR002401">
    <property type="entry name" value="Cyt_P450_E_grp-I"/>
</dbReference>
<evidence type="ECO:0000256" key="2">
    <source>
        <dbReference type="ARBA" id="ARBA00010617"/>
    </source>
</evidence>
<dbReference type="Pfam" id="PF13456">
    <property type="entry name" value="RVT_3"/>
    <property type="match status" value="1"/>
</dbReference>
<keyword evidence="5" id="KW-0479">Metal-binding</keyword>
<dbReference type="PROSITE" id="PS00086">
    <property type="entry name" value="CYTOCHROME_P450"/>
    <property type="match status" value="1"/>
</dbReference>
<protein>
    <recommendedName>
        <fullName evidence="11">RNase H type-1 domain-containing protein</fullName>
    </recommendedName>
</protein>
<sequence length="954" mass="107671">AHLSRDLRDRDGGSKTGNSPFQFAAQSRLDLEKEGHREKYYQSTHHDESGHTYHRRQSNRSGHQGARIGQREGYTRSSSYRTHHSTDRNRNPKPHSEQDRSRYETNLQWRPRTEPSIRFSKEPSQPNAVFRADEASSSPLALSTLVRGVPLRSDLPLNTQAALEEALGEVREVMNQYTMCADPTESAVRKERLRQAEEQGQLEETAHMMVAALQAQGPLAPEEPSPSSNERVSALQRLGPQSLTDITDLAEASTDPITTKRKPGRPPGKKTGNSSPQIIAGPSNKKRRTTSTKPPLSRRKLATESSQLNRATKMSTARSGSSRTSSGNPIFPWILWIIWKERNRFVFSGNSNSPSETLTLAIKSAKEWEQAQDNEKVSSTHMAAVPASSFVSEPTVVIRTDAAWRKDDKIAGLGWTVQLSSTLKQEKKVTRNVASPLMAEGLAIREALLSCRSLDLPGCRLESDSAQLIKAINHQESLKTMLVFIFFAFGFVFLSILILHKLVSKQNETTDHHSSLSGSMGWPFIGETISFFKPHRSDSIGTFLQQHVSRYGKVFKSNICGGKAIVSCEQELNMFILQNEGKLFTSDYPKAMHDILGEYSLLLVTGEVHRKLKNVIISFINLTKSKPEFLLCAENLSISMLASWKNCREIEFHNEAKMFTLSVMVNQLLSIKPEDPARRYVLQDFLSYMKGFISLPVPLPGTAYTDAIKARKRLSARVMEMIKSRENKEEEMNKALREEDFLDVIMSNEDLNYKEKVSIVLDILLGGFETSATLLSLVVYFLAKSPSLLQKLKEEHEAIRAKKGDGELLNWEDYQKMEFTQCAMSEALRCGNIVKTVHRKATHDIKFKEYVIPKGWKVFPIFTAVHLDPSLHENPFEFNPMRWTDKAKMNRKTTAFGGGVRVCPGGELGKLQIAFFLHHLVLSYRWQTKSDEMPIAHPYVEFKRGMLLEIDPTS</sequence>
<feature type="domain" description="RNase H type-1" evidence="11">
    <location>
        <begin position="400"/>
        <end position="479"/>
    </location>
</feature>
<evidence type="ECO:0000256" key="5">
    <source>
        <dbReference type="ARBA" id="ARBA00022723"/>
    </source>
</evidence>
<dbReference type="InterPro" id="IPR012337">
    <property type="entry name" value="RNaseH-like_sf"/>
</dbReference>
<dbReference type="PRINTS" id="PR00463">
    <property type="entry name" value="EP450I"/>
</dbReference>
<feature type="non-terminal residue" evidence="12">
    <location>
        <position position="1"/>
    </location>
</feature>
<feature type="transmembrane region" description="Helical" evidence="10">
    <location>
        <begin position="759"/>
        <end position="783"/>
    </location>
</feature>
<dbReference type="SUPFAM" id="SSF53098">
    <property type="entry name" value="Ribonuclease H-like"/>
    <property type="match status" value="1"/>
</dbReference>
<comment type="similarity">
    <text evidence="2">Belongs to the cytochrome P450 family.</text>
</comment>
<evidence type="ECO:0000259" key="11">
    <source>
        <dbReference type="Pfam" id="PF13456"/>
    </source>
</evidence>
<dbReference type="EMBL" id="JAGKQM010000010">
    <property type="protein sequence ID" value="KAH0907365.1"/>
    <property type="molecule type" value="Genomic_DNA"/>
</dbReference>
<accession>A0ABQ8BRB9</accession>
<feature type="compositionally biased region" description="Basic and acidic residues" evidence="9">
    <location>
        <begin position="1"/>
        <end position="13"/>
    </location>
</feature>
<dbReference type="InterPro" id="IPR001128">
    <property type="entry name" value="Cyt_P450"/>
</dbReference>
<feature type="compositionally biased region" description="Basic residues" evidence="9">
    <location>
        <begin position="259"/>
        <end position="268"/>
    </location>
</feature>
<dbReference type="InterPro" id="IPR017972">
    <property type="entry name" value="Cyt_P450_CS"/>
</dbReference>
<evidence type="ECO:0000256" key="9">
    <source>
        <dbReference type="SAM" id="MobiDB-lite"/>
    </source>
</evidence>
<organism evidence="12 13">
    <name type="scientific">Brassica napus</name>
    <name type="common">Rape</name>
    <dbReference type="NCBI Taxonomy" id="3708"/>
    <lineage>
        <taxon>Eukaryota</taxon>
        <taxon>Viridiplantae</taxon>
        <taxon>Streptophyta</taxon>
        <taxon>Embryophyta</taxon>
        <taxon>Tracheophyta</taxon>
        <taxon>Spermatophyta</taxon>
        <taxon>Magnoliopsida</taxon>
        <taxon>eudicotyledons</taxon>
        <taxon>Gunneridae</taxon>
        <taxon>Pentapetalae</taxon>
        <taxon>rosids</taxon>
        <taxon>malvids</taxon>
        <taxon>Brassicales</taxon>
        <taxon>Brassicaceae</taxon>
        <taxon>Brassiceae</taxon>
        <taxon>Brassica</taxon>
    </lineage>
</organism>
<evidence type="ECO:0000256" key="7">
    <source>
        <dbReference type="ARBA" id="ARBA00023004"/>
    </source>
</evidence>
<feature type="compositionally biased region" description="Basic and acidic residues" evidence="9">
    <location>
        <begin position="84"/>
        <end position="103"/>
    </location>
</feature>
<dbReference type="Gene3D" id="1.10.630.10">
    <property type="entry name" value="Cytochrome P450"/>
    <property type="match status" value="1"/>
</dbReference>
<dbReference type="CDD" id="cd11043">
    <property type="entry name" value="CYP90-like"/>
    <property type="match status" value="1"/>
</dbReference>
<feature type="compositionally biased region" description="Basic residues" evidence="9">
    <location>
        <begin position="284"/>
        <end position="300"/>
    </location>
</feature>
<evidence type="ECO:0000256" key="3">
    <source>
        <dbReference type="ARBA" id="ARBA00022617"/>
    </source>
</evidence>
<evidence type="ECO:0000256" key="4">
    <source>
        <dbReference type="ARBA" id="ARBA00022692"/>
    </source>
</evidence>
<feature type="region of interest" description="Disordered" evidence="9">
    <location>
        <begin position="241"/>
        <end position="326"/>
    </location>
</feature>
<keyword evidence="3" id="KW-0349">Heme</keyword>
<reference evidence="12 13" key="1">
    <citation type="submission" date="2021-05" db="EMBL/GenBank/DDBJ databases">
        <title>Genome Assembly of Synthetic Allotetraploid Brassica napus Reveals Homoeologous Exchanges between Subgenomes.</title>
        <authorList>
            <person name="Davis J.T."/>
        </authorList>
    </citation>
    <scope>NUCLEOTIDE SEQUENCE [LARGE SCALE GENOMIC DNA]</scope>
    <source>
        <strain evidence="13">cv. Da-Ae</strain>
        <tissue evidence="12">Seedling</tissue>
    </source>
</reference>
<feature type="transmembrane region" description="Helical" evidence="10">
    <location>
        <begin position="481"/>
        <end position="499"/>
    </location>
</feature>
<dbReference type="SUPFAM" id="SSF48264">
    <property type="entry name" value="Cytochrome P450"/>
    <property type="match status" value="1"/>
</dbReference>
<keyword evidence="13" id="KW-1185">Reference proteome</keyword>
<dbReference type="Pfam" id="PF00067">
    <property type="entry name" value="p450"/>
    <property type="match status" value="1"/>
</dbReference>
<feature type="compositionally biased region" description="Polar residues" evidence="9">
    <location>
        <begin position="303"/>
        <end position="314"/>
    </location>
</feature>